<feature type="compositionally biased region" description="Basic residues" evidence="1">
    <location>
        <begin position="155"/>
        <end position="165"/>
    </location>
</feature>
<dbReference type="STRING" id="106549.A0A540M017"/>
<organism evidence="2 3">
    <name type="scientific">Malus baccata</name>
    <name type="common">Siberian crab apple</name>
    <name type="synonym">Pyrus baccata</name>
    <dbReference type="NCBI Taxonomy" id="106549"/>
    <lineage>
        <taxon>Eukaryota</taxon>
        <taxon>Viridiplantae</taxon>
        <taxon>Streptophyta</taxon>
        <taxon>Embryophyta</taxon>
        <taxon>Tracheophyta</taxon>
        <taxon>Spermatophyta</taxon>
        <taxon>Magnoliopsida</taxon>
        <taxon>eudicotyledons</taxon>
        <taxon>Gunneridae</taxon>
        <taxon>Pentapetalae</taxon>
        <taxon>rosids</taxon>
        <taxon>fabids</taxon>
        <taxon>Rosales</taxon>
        <taxon>Rosaceae</taxon>
        <taxon>Amygdaloideae</taxon>
        <taxon>Maleae</taxon>
        <taxon>Malus</taxon>
    </lineage>
</organism>
<keyword evidence="3" id="KW-1185">Reference proteome</keyword>
<feature type="region of interest" description="Disordered" evidence="1">
    <location>
        <begin position="117"/>
        <end position="165"/>
    </location>
</feature>
<feature type="non-terminal residue" evidence="2">
    <location>
        <position position="1"/>
    </location>
</feature>
<evidence type="ECO:0000313" key="2">
    <source>
        <dbReference type="EMBL" id="TQD92091.1"/>
    </source>
</evidence>
<protein>
    <submittedName>
        <fullName evidence="2">Uncharacterized protein</fullName>
    </submittedName>
</protein>
<evidence type="ECO:0000256" key="1">
    <source>
        <dbReference type="SAM" id="MobiDB-lite"/>
    </source>
</evidence>
<name>A0A540M017_MALBA</name>
<sequence>FFSSETRKWTTTVVLSPRSFCFDSLTLKAGVTYNGMLYWGSMYYGFIIGLHPNSINNNTTSSTSNSSGHTNINCRFIDMPKDDLVTVTTRFEFPVNNSAMAVFPFALPWWPTPVTRLKSGSSTSNHVAEAGKKRKANDEDTKVDNNQSAAEDMLKRKRNNFHADK</sequence>
<dbReference type="AlphaFoldDB" id="A0A540M017"/>
<proteinExistence type="predicted"/>
<reference evidence="2 3" key="1">
    <citation type="journal article" date="2019" name="G3 (Bethesda)">
        <title>Sequencing of a Wild Apple (Malus baccata) Genome Unravels the Differences Between Cultivated and Wild Apple Species Regarding Disease Resistance and Cold Tolerance.</title>
        <authorList>
            <person name="Chen X."/>
        </authorList>
    </citation>
    <scope>NUCLEOTIDE SEQUENCE [LARGE SCALE GENOMIC DNA]</scope>
    <source>
        <strain evidence="3">cv. Shandingzi</strain>
        <tissue evidence="2">Leaves</tissue>
    </source>
</reference>
<accession>A0A540M017</accession>
<gene>
    <name evidence="2" type="ORF">C1H46_022323</name>
</gene>
<dbReference type="EMBL" id="VIEB01000401">
    <property type="protein sequence ID" value="TQD92091.1"/>
    <property type="molecule type" value="Genomic_DNA"/>
</dbReference>
<comment type="caution">
    <text evidence="2">The sequence shown here is derived from an EMBL/GenBank/DDBJ whole genome shotgun (WGS) entry which is preliminary data.</text>
</comment>
<dbReference type="Proteomes" id="UP000315295">
    <property type="component" value="Unassembled WGS sequence"/>
</dbReference>
<evidence type="ECO:0000313" key="3">
    <source>
        <dbReference type="Proteomes" id="UP000315295"/>
    </source>
</evidence>